<evidence type="ECO:0000313" key="3">
    <source>
        <dbReference type="Proteomes" id="UP000006671"/>
    </source>
</evidence>
<dbReference type="InParanoid" id="D2UXB5"/>
<sequence>MTNTAIKRIKKNNILNNNQNNHYLKHISPNRQQQQVNNNNNIEIISLNNNNQNNNLPIQSNNNNNIKSQQVVVTNSSPLRNVPTITDKEIENIQPIMMNQQSNTQSNNTTHNSHNTNSNNSHNTNNSHTEKFLKTSSVSDFKVQCKAEGSNVIFTFDKKVNIKRIRIKTPGNRRGPQYYSCFIPIIPNNTSIILLNNQSSNNFNNKSNRMKIGEGILEDSESIQYLNLFTKDEGVKCKELICTFCPFEGQKSFKIIDMKIECN</sequence>
<dbReference type="EMBL" id="GG738845">
    <property type="protein sequence ID" value="EFC50896.1"/>
    <property type="molecule type" value="Genomic_DNA"/>
</dbReference>
<evidence type="ECO:0000313" key="2">
    <source>
        <dbReference type="EMBL" id="EFC50896.1"/>
    </source>
</evidence>
<dbReference type="Proteomes" id="UP000006671">
    <property type="component" value="Unassembled WGS sequence"/>
</dbReference>
<organism evidence="3">
    <name type="scientific">Naegleria gruberi</name>
    <name type="common">Amoeba</name>
    <dbReference type="NCBI Taxonomy" id="5762"/>
    <lineage>
        <taxon>Eukaryota</taxon>
        <taxon>Discoba</taxon>
        <taxon>Heterolobosea</taxon>
        <taxon>Tetramitia</taxon>
        <taxon>Eutetramitia</taxon>
        <taxon>Vahlkampfiidae</taxon>
        <taxon>Naegleria</taxon>
    </lineage>
</organism>
<dbReference type="KEGG" id="ngr:NAEGRDRAFT_61704"/>
<protein>
    <submittedName>
        <fullName evidence="2">Predicted protein</fullName>
    </submittedName>
</protein>
<name>D2UXB5_NAEGR</name>
<evidence type="ECO:0000256" key="1">
    <source>
        <dbReference type="SAM" id="MobiDB-lite"/>
    </source>
</evidence>
<dbReference type="RefSeq" id="XP_002683640.1">
    <property type="nucleotide sequence ID" value="XM_002683594.1"/>
</dbReference>
<feature type="compositionally biased region" description="Low complexity" evidence="1">
    <location>
        <begin position="102"/>
        <end position="127"/>
    </location>
</feature>
<feature type="region of interest" description="Disordered" evidence="1">
    <location>
        <begin position="102"/>
        <end position="128"/>
    </location>
</feature>
<dbReference type="OrthoDB" id="8830751at2759"/>
<accession>D2UXB5</accession>
<dbReference type="AlphaFoldDB" id="D2UXB5"/>
<gene>
    <name evidence="2" type="ORF">NAEGRDRAFT_61704</name>
</gene>
<dbReference type="GeneID" id="8849508"/>
<keyword evidence="3" id="KW-1185">Reference proteome</keyword>
<proteinExistence type="predicted"/>
<reference evidence="2 3" key="1">
    <citation type="journal article" date="2010" name="Cell">
        <title>The genome of Naegleria gruberi illuminates early eukaryotic versatility.</title>
        <authorList>
            <person name="Fritz-Laylin L.K."/>
            <person name="Prochnik S.E."/>
            <person name="Ginger M.L."/>
            <person name="Dacks J.B."/>
            <person name="Carpenter M.L."/>
            <person name="Field M.C."/>
            <person name="Kuo A."/>
            <person name="Paredez A."/>
            <person name="Chapman J."/>
            <person name="Pham J."/>
            <person name="Shu S."/>
            <person name="Neupane R."/>
            <person name="Cipriano M."/>
            <person name="Mancuso J."/>
            <person name="Tu H."/>
            <person name="Salamov A."/>
            <person name="Lindquist E."/>
            <person name="Shapiro H."/>
            <person name="Lucas S."/>
            <person name="Grigoriev I.V."/>
            <person name="Cande W.Z."/>
            <person name="Fulton C."/>
            <person name="Rokhsar D.S."/>
            <person name="Dawson S.C."/>
        </authorList>
    </citation>
    <scope>NUCLEOTIDE SEQUENCE [LARGE SCALE GENOMIC DNA]</scope>
    <source>
        <strain evidence="2 3">NEG-M</strain>
    </source>
</reference>
<dbReference type="VEuPathDB" id="AmoebaDB:NAEGRDRAFT_61704"/>